<protein>
    <recommendedName>
        <fullName evidence="5">CX domain-containing protein</fullName>
    </recommendedName>
</protein>
<feature type="signal peptide" evidence="2">
    <location>
        <begin position="1"/>
        <end position="17"/>
    </location>
</feature>
<sequence>MLLTTITTVCLLQLADAVYQCPMYGLGGLGYPYGGTYCGQESIFYYYTCCEHNIYECCFNLEAWVMYVNSALYPYGPLTSADYLSQWIAPCTASPHQQYQPSTYDYNTMCNGVDCGKNCNNDCCCCDDVDYCSMDENMGMYVGSSMLPYPTNLASLMAYPHYNQPYSTFNGYGVPYSPYLRNMMSYSPYYGQPVGNQGYMGSYFNNMVPYNYNMMRQIPQLSPMPSPQPIAPLAPVPQRPGNVIRVPLGPHTQNMVPHPNIVPLAPLNGYGPQPQPIVPLLQQPIVPNQYFSNQYYNMYKQYIQAMHHQHIRHIQKIRRCKRKCKGEAVHSAKLQTQIEEPTIHDKPTSRFIISFSVAIVILAIVGLLLCLGCCGVCLWTARPRD</sequence>
<evidence type="ECO:0000313" key="4">
    <source>
        <dbReference type="Proteomes" id="UP000614601"/>
    </source>
</evidence>
<reference evidence="3" key="1">
    <citation type="submission" date="2020-09" db="EMBL/GenBank/DDBJ databases">
        <authorList>
            <person name="Kikuchi T."/>
        </authorList>
    </citation>
    <scope>NUCLEOTIDE SEQUENCE</scope>
    <source>
        <strain evidence="3">SH1</strain>
    </source>
</reference>
<feature type="chain" id="PRO_5035594904" description="CX domain-containing protein" evidence="2">
    <location>
        <begin position="18"/>
        <end position="385"/>
    </location>
</feature>
<feature type="transmembrane region" description="Helical" evidence="1">
    <location>
        <begin position="351"/>
        <end position="379"/>
    </location>
</feature>
<dbReference type="InterPro" id="IPR022559">
    <property type="entry name" value="SUP-1-like"/>
</dbReference>
<evidence type="ECO:0000256" key="1">
    <source>
        <dbReference type="SAM" id="Phobius"/>
    </source>
</evidence>
<dbReference type="AlphaFoldDB" id="A0A811KJC2"/>
<evidence type="ECO:0008006" key="5">
    <source>
        <dbReference type="Google" id="ProtNLM"/>
    </source>
</evidence>
<comment type="caution">
    <text evidence="3">The sequence shown here is derived from an EMBL/GenBank/DDBJ whole genome shotgun (WGS) entry which is preliminary data.</text>
</comment>
<dbReference type="Proteomes" id="UP000614601">
    <property type="component" value="Unassembled WGS sequence"/>
</dbReference>
<keyword evidence="1" id="KW-1133">Transmembrane helix</keyword>
<keyword evidence="2" id="KW-0732">Signal</keyword>
<dbReference type="Pfam" id="PF10853">
    <property type="entry name" value="DUF2650"/>
    <property type="match status" value="1"/>
</dbReference>
<gene>
    <name evidence="3" type="ORF">BOKJ2_LOCUS6555</name>
</gene>
<dbReference type="EMBL" id="CAJFCW020000003">
    <property type="protein sequence ID" value="CAG9105801.1"/>
    <property type="molecule type" value="Genomic_DNA"/>
</dbReference>
<dbReference type="Proteomes" id="UP000783686">
    <property type="component" value="Unassembled WGS sequence"/>
</dbReference>
<evidence type="ECO:0000313" key="3">
    <source>
        <dbReference type="EMBL" id="CAD5216362.1"/>
    </source>
</evidence>
<dbReference type="EMBL" id="CAJFDH010000003">
    <property type="protein sequence ID" value="CAD5216362.1"/>
    <property type="molecule type" value="Genomic_DNA"/>
</dbReference>
<dbReference type="OrthoDB" id="5854128at2759"/>
<evidence type="ECO:0000256" key="2">
    <source>
        <dbReference type="SAM" id="SignalP"/>
    </source>
</evidence>
<keyword evidence="4" id="KW-1185">Reference proteome</keyword>
<organism evidence="3 4">
    <name type="scientific">Bursaphelenchus okinawaensis</name>
    <dbReference type="NCBI Taxonomy" id="465554"/>
    <lineage>
        <taxon>Eukaryota</taxon>
        <taxon>Metazoa</taxon>
        <taxon>Ecdysozoa</taxon>
        <taxon>Nematoda</taxon>
        <taxon>Chromadorea</taxon>
        <taxon>Rhabditida</taxon>
        <taxon>Tylenchina</taxon>
        <taxon>Tylenchomorpha</taxon>
        <taxon>Aphelenchoidea</taxon>
        <taxon>Aphelenchoididae</taxon>
        <taxon>Bursaphelenchus</taxon>
    </lineage>
</organism>
<proteinExistence type="predicted"/>
<accession>A0A811KJC2</accession>
<keyword evidence="1" id="KW-0812">Transmembrane</keyword>
<keyword evidence="1" id="KW-0472">Membrane</keyword>
<name>A0A811KJC2_9BILA</name>